<organism evidence="2 3">
    <name type="scientific">Ameca splendens</name>
    <dbReference type="NCBI Taxonomy" id="208324"/>
    <lineage>
        <taxon>Eukaryota</taxon>
        <taxon>Metazoa</taxon>
        <taxon>Chordata</taxon>
        <taxon>Craniata</taxon>
        <taxon>Vertebrata</taxon>
        <taxon>Euteleostomi</taxon>
        <taxon>Actinopterygii</taxon>
        <taxon>Neopterygii</taxon>
        <taxon>Teleostei</taxon>
        <taxon>Neoteleostei</taxon>
        <taxon>Acanthomorphata</taxon>
        <taxon>Ovalentaria</taxon>
        <taxon>Atherinomorphae</taxon>
        <taxon>Cyprinodontiformes</taxon>
        <taxon>Goodeidae</taxon>
        <taxon>Ameca</taxon>
    </lineage>
</organism>
<proteinExistence type="predicted"/>
<evidence type="ECO:0008006" key="4">
    <source>
        <dbReference type="Google" id="ProtNLM"/>
    </source>
</evidence>
<comment type="caution">
    <text evidence="2">The sequence shown here is derived from an EMBL/GenBank/DDBJ whole genome shotgun (WGS) entry which is preliminary data.</text>
</comment>
<reference evidence="2 3" key="1">
    <citation type="submission" date="2021-06" db="EMBL/GenBank/DDBJ databases">
        <authorList>
            <person name="Palmer J.M."/>
        </authorList>
    </citation>
    <scope>NUCLEOTIDE SEQUENCE [LARGE SCALE GENOMIC DNA]</scope>
    <source>
        <strain evidence="2 3">AS_MEX2019</strain>
        <tissue evidence="2">Muscle</tissue>
    </source>
</reference>
<keyword evidence="3" id="KW-1185">Reference proteome</keyword>
<name>A0ABV0Y2V4_9TELE</name>
<protein>
    <recommendedName>
        <fullName evidence="4">Secreted protein</fullName>
    </recommendedName>
</protein>
<dbReference type="EMBL" id="JAHRIP010020094">
    <property type="protein sequence ID" value="MEQ2287883.1"/>
    <property type="molecule type" value="Genomic_DNA"/>
</dbReference>
<gene>
    <name evidence="2" type="ORF">AMECASPLE_017236</name>
</gene>
<feature type="transmembrane region" description="Helical" evidence="1">
    <location>
        <begin position="45"/>
        <end position="72"/>
    </location>
</feature>
<evidence type="ECO:0000313" key="2">
    <source>
        <dbReference type="EMBL" id="MEQ2287883.1"/>
    </source>
</evidence>
<accession>A0ABV0Y2V4</accession>
<evidence type="ECO:0000313" key="3">
    <source>
        <dbReference type="Proteomes" id="UP001469553"/>
    </source>
</evidence>
<dbReference type="Proteomes" id="UP001469553">
    <property type="component" value="Unassembled WGS sequence"/>
</dbReference>
<keyword evidence="1" id="KW-0472">Membrane</keyword>
<evidence type="ECO:0000256" key="1">
    <source>
        <dbReference type="SAM" id="Phobius"/>
    </source>
</evidence>
<keyword evidence="1" id="KW-1133">Transmembrane helix</keyword>
<keyword evidence="1" id="KW-0812">Transmembrane</keyword>
<sequence>MHSPPMKTPHSMMLPPPCFTVFSSLCAVLISATQACVSKSLILVSFLLFSHVCCVPFLACGEMQTCLCIAVFQRHKGQEIVVLSTERRFRSLQLFQRYHQPLVCFFD</sequence>